<dbReference type="InterPro" id="IPR003856">
    <property type="entry name" value="LPS_length_determ_N"/>
</dbReference>
<dbReference type="Proteomes" id="UP000616346">
    <property type="component" value="Unassembled WGS sequence"/>
</dbReference>
<evidence type="ECO:0000313" key="9">
    <source>
        <dbReference type="Proteomes" id="UP000616346"/>
    </source>
</evidence>
<proteinExistence type="predicted"/>
<feature type="domain" description="Polysaccharide chain length determinant N-terminal" evidence="7">
    <location>
        <begin position="16"/>
        <end position="83"/>
    </location>
</feature>
<sequence>MEQNINNTQTENGKEQEIDLLELVGKLWRKKKQICKAAGYGALIGLVVAFSLPREYTVSVTLSPESGKTGGSSLMGMASMLGLGNATIADADALNVSLFPEIIASTPFALELYSMQVKPEKSDTTVALHQFVEEQSKPWWGYVFALPGKAIGGVMSLFSDKEEEERIAPDPFHLTRKEEKSLMLIKESMKAEADKTTGITTITVTLQDPVVTAVVADSVVNKLQQYIADYRTRKATEDFNYQEVIYNKAKAEFYSLQQEYARYVDRNQKITLQSAKIEQERMKDQYDLAYQLFQQAATQLEVFRAKIQEDKPVFAVVEPASVPLKPSAPRKVIILIGFVFLAVVGSGAWILFGKELWEDVKKGIRG</sequence>
<keyword evidence="9" id="KW-1185">Reference proteome</keyword>
<organism evidence="8 9">
    <name type="scientific">Phocaeicola faecium</name>
    <dbReference type="NCBI Taxonomy" id="2762213"/>
    <lineage>
        <taxon>Bacteria</taxon>
        <taxon>Pseudomonadati</taxon>
        <taxon>Bacteroidota</taxon>
        <taxon>Bacteroidia</taxon>
        <taxon>Bacteroidales</taxon>
        <taxon>Bacteroidaceae</taxon>
        <taxon>Phocaeicola</taxon>
    </lineage>
</organism>
<evidence type="ECO:0000256" key="4">
    <source>
        <dbReference type="ARBA" id="ARBA00022989"/>
    </source>
</evidence>
<evidence type="ECO:0000256" key="2">
    <source>
        <dbReference type="ARBA" id="ARBA00022475"/>
    </source>
</evidence>
<name>A0ABR8V985_9BACT</name>
<evidence type="ECO:0000256" key="6">
    <source>
        <dbReference type="SAM" id="Phobius"/>
    </source>
</evidence>
<comment type="caution">
    <text evidence="8">The sequence shown here is derived from an EMBL/GenBank/DDBJ whole genome shotgun (WGS) entry which is preliminary data.</text>
</comment>
<comment type="subcellular location">
    <subcellularLocation>
        <location evidence="1">Cell membrane</location>
        <topology evidence="1">Multi-pass membrane protein</topology>
    </subcellularLocation>
</comment>
<keyword evidence="5 6" id="KW-0472">Membrane</keyword>
<keyword evidence="4 6" id="KW-1133">Transmembrane helix</keyword>
<accession>A0ABR8V985</accession>
<dbReference type="PANTHER" id="PTHR32309:SF13">
    <property type="entry name" value="FERRIC ENTEROBACTIN TRANSPORT PROTEIN FEPE"/>
    <property type="match status" value="1"/>
</dbReference>
<keyword evidence="3 6" id="KW-0812">Transmembrane</keyword>
<dbReference type="RefSeq" id="WP_191709608.1">
    <property type="nucleotide sequence ID" value="NZ_JACSPQ010000001.1"/>
</dbReference>
<dbReference type="Pfam" id="PF02706">
    <property type="entry name" value="Wzz"/>
    <property type="match status" value="1"/>
</dbReference>
<dbReference type="PANTHER" id="PTHR32309">
    <property type="entry name" value="TYROSINE-PROTEIN KINASE"/>
    <property type="match status" value="1"/>
</dbReference>
<evidence type="ECO:0000256" key="1">
    <source>
        <dbReference type="ARBA" id="ARBA00004651"/>
    </source>
</evidence>
<evidence type="ECO:0000256" key="5">
    <source>
        <dbReference type="ARBA" id="ARBA00023136"/>
    </source>
</evidence>
<dbReference type="InterPro" id="IPR050445">
    <property type="entry name" value="Bact_polysacc_biosynth/exp"/>
</dbReference>
<reference evidence="8 9" key="1">
    <citation type="submission" date="2020-08" db="EMBL/GenBank/DDBJ databases">
        <title>A Genomic Blueprint of the Chicken Gut Microbiome.</title>
        <authorList>
            <person name="Gilroy R."/>
            <person name="Ravi A."/>
            <person name="Getino M."/>
            <person name="Pursley I."/>
            <person name="Horton D.L."/>
            <person name="Alikhan N.-F."/>
            <person name="Baker D."/>
            <person name="Gharbi K."/>
            <person name="Hall N."/>
            <person name="Watson M."/>
            <person name="Adriaenssens E.M."/>
            <person name="Foster-Nyarko E."/>
            <person name="Jarju S."/>
            <person name="Secka A."/>
            <person name="Antonio M."/>
            <person name="Oren A."/>
            <person name="Chaudhuri R."/>
            <person name="La Ragione R.M."/>
            <person name="Hildebrand F."/>
            <person name="Pallen M.J."/>
        </authorList>
    </citation>
    <scope>NUCLEOTIDE SEQUENCE [LARGE SCALE GENOMIC DNA]</scope>
    <source>
        <strain evidence="8 9">Sa1YUN3</strain>
    </source>
</reference>
<evidence type="ECO:0000259" key="7">
    <source>
        <dbReference type="Pfam" id="PF02706"/>
    </source>
</evidence>
<keyword evidence="2" id="KW-1003">Cell membrane</keyword>
<dbReference type="EMBL" id="JACSPQ010000001">
    <property type="protein sequence ID" value="MBD8001313.1"/>
    <property type="molecule type" value="Genomic_DNA"/>
</dbReference>
<evidence type="ECO:0000313" key="8">
    <source>
        <dbReference type="EMBL" id="MBD8001313.1"/>
    </source>
</evidence>
<protein>
    <submittedName>
        <fullName evidence="8">Chain-length determining protein</fullName>
    </submittedName>
</protein>
<evidence type="ECO:0000256" key="3">
    <source>
        <dbReference type="ARBA" id="ARBA00022692"/>
    </source>
</evidence>
<feature type="transmembrane region" description="Helical" evidence="6">
    <location>
        <begin position="332"/>
        <end position="352"/>
    </location>
</feature>
<gene>
    <name evidence="8" type="ORF">H9626_03655</name>
</gene>